<dbReference type="AlphaFoldDB" id="F0ZRF6"/>
<proteinExistence type="predicted"/>
<reference evidence="3" key="1">
    <citation type="journal article" date="2011" name="Genome Biol.">
        <title>Comparative genomics of the social amoebae Dictyostelium discoideum and Dictyostelium purpureum.</title>
        <authorList>
            <consortium name="US DOE Joint Genome Institute (JGI-PGF)"/>
            <person name="Sucgang R."/>
            <person name="Kuo A."/>
            <person name="Tian X."/>
            <person name="Salerno W."/>
            <person name="Parikh A."/>
            <person name="Feasley C.L."/>
            <person name="Dalin E."/>
            <person name="Tu H."/>
            <person name="Huang E."/>
            <person name="Barry K."/>
            <person name="Lindquist E."/>
            <person name="Shapiro H."/>
            <person name="Bruce D."/>
            <person name="Schmutz J."/>
            <person name="Salamov A."/>
            <person name="Fey P."/>
            <person name="Gaudet P."/>
            <person name="Anjard C."/>
            <person name="Babu M.M."/>
            <person name="Basu S."/>
            <person name="Bushmanova Y."/>
            <person name="van der Wel H."/>
            <person name="Katoh-Kurasawa M."/>
            <person name="Dinh C."/>
            <person name="Coutinho P.M."/>
            <person name="Saito T."/>
            <person name="Elias M."/>
            <person name="Schaap P."/>
            <person name="Kay R.R."/>
            <person name="Henrissat B."/>
            <person name="Eichinger L."/>
            <person name="Rivero F."/>
            <person name="Putnam N.H."/>
            <person name="West C.M."/>
            <person name="Loomis W.F."/>
            <person name="Chisholm R.L."/>
            <person name="Shaulsky G."/>
            <person name="Strassmann J.E."/>
            <person name="Queller D.C."/>
            <person name="Kuspa A."/>
            <person name="Grigoriev I.V."/>
        </authorList>
    </citation>
    <scope>NUCLEOTIDE SEQUENCE [LARGE SCALE GENOMIC DNA]</scope>
    <source>
        <strain evidence="3">QSDP1</strain>
    </source>
</reference>
<feature type="signal peptide" evidence="1">
    <location>
        <begin position="1"/>
        <end position="22"/>
    </location>
</feature>
<name>F0ZRF6_DICPU</name>
<organism evidence="2 3">
    <name type="scientific">Dictyostelium purpureum</name>
    <name type="common">Slime mold</name>
    <dbReference type="NCBI Taxonomy" id="5786"/>
    <lineage>
        <taxon>Eukaryota</taxon>
        <taxon>Amoebozoa</taxon>
        <taxon>Evosea</taxon>
        <taxon>Eumycetozoa</taxon>
        <taxon>Dictyostelia</taxon>
        <taxon>Dictyosteliales</taxon>
        <taxon>Dictyosteliaceae</taxon>
        <taxon>Dictyostelium</taxon>
    </lineage>
</organism>
<feature type="chain" id="PRO_5003262687" evidence="1">
    <location>
        <begin position="23"/>
        <end position="83"/>
    </location>
</feature>
<evidence type="ECO:0000313" key="3">
    <source>
        <dbReference type="Proteomes" id="UP000001064"/>
    </source>
</evidence>
<protein>
    <submittedName>
        <fullName evidence="2">Expressed protein</fullName>
    </submittedName>
</protein>
<evidence type="ECO:0000313" key="2">
    <source>
        <dbReference type="EMBL" id="EGC33473.1"/>
    </source>
</evidence>
<dbReference type="EMBL" id="GL871140">
    <property type="protein sequence ID" value="EGC33473.1"/>
    <property type="molecule type" value="Genomic_DNA"/>
</dbReference>
<dbReference type="GeneID" id="10504352"/>
<sequence>MKLLLLIFLLLNLLIVSQTAEAEVNYGINENELYKHRDPLAYYCKDDSCPHKYCCVQLRKSYTCVLEEKEPICHYGPLLKNFY</sequence>
<dbReference type="Proteomes" id="UP000001064">
    <property type="component" value="Unassembled WGS sequence"/>
</dbReference>
<dbReference type="InParanoid" id="F0ZRF6"/>
<gene>
    <name evidence="2" type="ORF">DICPUDRAFT_92398</name>
</gene>
<keyword evidence="1" id="KW-0732">Signal</keyword>
<accession>F0ZRF6</accession>
<dbReference type="VEuPathDB" id="AmoebaDB:DICPUDRAFT_92398"/>
<dbReference type="RefSeq" id="XP_003289996.1">
    <property type="nucleotide sequence ID" value="XM_003289948.1"/>
</dbReference>
<evidence type="ECO:0000256" key="1">
    <source>
        <dbReference type="SAM" id="SignalP"/>
    </source>
</evidence>
<keyword evidence="3" id="KW-1185">Reference proteome</keyword>
<dbReference type="KEGG" id="dpp:DICPUDRAFT_92398"/>